<comment type="caution">
    <text evidence="1">The sequence shown here is derived from an EMBL/GenBank/DDBJ whole genome shotgun (WGS) entry which is preliminary data.</text>
</comment>
<evidence type="ECO:0000313" key="2">
    <source>
        <dbReference type="Proteomes" id="UP001523216"/>
    </source>
</evidence>
<dbReference type="Pfam" id="PF13671">
    <property type="entry name" value="AAA_33"/>
    <property type="match status" value="1"/>
</dbReference>
<dbReference type="Proteomes" id="UP001523216">
    <property type="component" value="Unassembled WGS sequence"/>
</dbReference>
<dbReference type="InterPro" id="IPR027417">
    <property type="entry name" value="P-loop_NTPase"/>
</dbReference>
<dbReference type="RefSeq" id="WP_251799526.1">
    <property type="nucleotide sequence ID" value="NZ_JAMQOL010000023.1"/>
</dbReference>
<name>A0ABT0Y2G3_9ACTN</name>
<organism evidence="1 2">
    <name type="scientific">Paractinoplanes hotanensis</name>
    <dbReference type="NCBI Taxonomy" id="2906497"/>
    <lineage>
        <taxon>Bacteria</taxon>
        <taxon>Bacillati</taxon>
        <taxon>Actinomycetota</taxon>
        <taxon>Actinomycetes</taxon>
        <taxon>Micromonosporales</taxon>
        <taxon>Micromonosporaceae</taxon>
        <taxon>Paractinoplanes</taxon>
    </lineage>
</organism>
<proteinExistence type="predicted"/>
<gene>
    <name evidence="1" type="ORF">LXN57_19075</name>
</gene>
<sequence length="184" mass="19839">MAERIVLVNGLPGSGKTTLATALAAELAVPLISKDAIKEALAAAAPQVPAAALGRTASELMWTLAAAIPGGVVLESWWFRPRDLTFVRDGLGRAGAGQIVEVWCDVPGEVARERYARRARPAFYEDDRHLTESWPRWLVEAAPLGLSLEMRVRTDTAVDIPGLARAVNRLHELVRTAVEAPDNA</sequence>
<keyword evidence="2" id="KW-1185">Reference proteome</keyword>
<reference evidence="1 2" key="1">
    <citation type="submission" date="2022-06" db="EMBL/GenBank/DDBJ databases">
        <title>Actinoplanes abujensis sp. nov., isolated from Nigerian arid soil.</title>
        <authorList>
            <person name="Ding P."/>
        </authorList>
    </citation>
    <scope>NUCLEOTIDE SEQUENCE [LARGE SCALE GENOMIC DNA]</scope>
    <source>
        <strain evidence="2">TRM88002</strain>
    </source>
</reference>
<dbReference type="Gene3D" id="3.40.50.300">
    <property type="entry name" value="P-loop containing nucleotide triphosphate hydrolases"/>
    <property type="match status" value="1"/>
</dbReference>
<accession>A0ABT0Y2G3</accession>
<protein>
    <submittedName>
        <fullName evidence="1">AAA family ATPase</fullName>
    </submittedName>
</protein>
<evidence type="ECO:0000313" key="1">
    <source>
        <dbReference type="EMBL" id="MCM4079682.1"/>
    </source>
</evidence>
<dbReference type="EMBL" id="JAMQOL010000023">
    <property type="protein sequence ID" value="MCM4079682.1"/>
    <property type="molecule type" value="Genomic_DNA"/>
</dbReference>
<dbReference type="SUPFAM" id="SSF52540">
    <property type="entry name" value="P-loop containing nucleoside triphosphate hydrolases"/>
    <property type="match status" value="1"/>
</dbReference>